<feature type="domain" description="GGDEF" evidence="7">
    <location>
        <begin position="611"/>
        <end position="640"/>
    </location>
</feature>
<dbReference type="CDD" id="cd00130">
    <property type="entry name" value="PAS"/>
    <property type="match status" value="1"/>
</dbReference>
<feature type="domain" description="PAS" evidence="6">
    <location>
        <begin position="461"/>
        <end position="531"/>
    </location>
</feature>
<dbReference type="GO" id="GO:0005886">
    <property type="term" value="C:plasma membrane"/>
    <property type="evidence" value="ECO:0007669"/>
    <property type="project" value="TreeGrafter"/>
</dbReference>
<proteinExistence type="predicted"/>
<dbReference type="Proteomes" id="UP000308149">
    <property type="component" value="Chromosome"/>
</dbReference>
<evidence type="ECO:0000313" key="8">
    <source>
        <dbReference type="EMBL" id="QDA57446.1"/>
    </source>
</evidence>
<keyword evidence="3" id="KW-0175">Coiled coil</keyword>
<name>A0A5B7ZSH7_9GAMM</name>
<dbReference type="GO" id="GO:0052621">
    <property type="term" value="F:diguanylate cyclase activity"/>
    <property type="evidence" value="ECO:0007669"/>
    <property type="project" value="UniProtKB-EC"/>
</dbReference>
<dbReference type="SMART" id="SM00091">
    <property type="entry name" value="PAS"/>
    <property type="match status" value="1"/>
</dbReference>
<keyword evidence="9" id="KW-1185">Reference proteome</keyword>
<keyword evidence="5" id="KW-0472">Membrane</keyword>
<dbReference type="InterPro" id="IPR013656">
    <property type="entry name" value="PAS_4"/>
</dbReference>
<dbReference type="GO" id="GO:0043709">
    <property type="term" value="P:cell adhesion involved in single-species biofilm formation"/>
    <property type="evidence" value="ECO:0007669"/>
    <property type="project" value="TreeGrafter"/>
</dbReference>
<dbReference type="InterPro" id="IPR000160">
    <property type="entry name" value="GGDEF_dom"/>
</dbReference>
<accession>A0A5B7ZSH7</accession>
<feature type="coiled-coil region" evidence="3">
    <location>
        <begin position="392"/>
        <end position="419"/>
    </location>
</feature>
<dbReference type="PROSITE" id="PS50112">
    <property type="entry name" value="PAS"/>
    <property type="match status" value="1"/>
</dbReference>
<evidence type="ECO:0000313" key="9">
    <source>
        <dbReference type="Proteomes" id="UP000308149"/>
    </source>
</evidence>
<dbReference type="Pfam" id="PF08448">
    <property type="entry name" value="PAS_4"/>
    <property type="match status" value="1"/>
</dbReference>
<dbReference type="InterPro" id="IPR029787">
    <property type="entry name" value="Nucleotide_cyclase"/>
</dbReference>
<feature type="compositionally biased region" description="Pro residues" evidence="4">
    <location>
        <begin position="50"/>
        <end position="61"/>
    </location>
</feature>
<dbReference type="Gene3D" id="1.25.40.10">
    <property type="entry name" value="Tetratricopeptide repeat domain"/>
    <property type="match status" value="1"/>
</dbReference>
<dbReference type="InterPro" id="IPR000014">
    <property type="entry name" value="PAS"/>
</dbReference>
<dbReference type="SUPFAM" id="SSF55785">
    <property type="entry name" value="PYP-like sensor domain (PAS domain)"/>
    <property type="match status" value="1"/>
</dbReference>
<dbReference type="Gene3D" id="3.30.450.20">
    <property type="entry name" value="PAS domain"/>
    <property type="match status" value="1"/>
</dbReference>
<evidence type="ECO:0000256" key="5">
    <source>
        <dbReference type="SAM" id="Phobius"/>
    </source>
</evidence>
<evidence type="ECO:0000259" key="6">
    <source>
        <dbReference type="PROSITE" id="PS50112"/>
    </source>
</evidence>
<dbReference type="Pfam" id="PF00990">
    <property type="entry name" value="GGDEF"/>
    <property type="match status" value="1"/>
</dbReference>
<evidence type="ECO:0000256" key="4">
    <source>
        <dbReference type="SAM" id="MobiDB-lite"/>
    </source>
</evidence>
<dbReference type="InterPro" id="IPR011990">
    <property type="entry name" value="TPR-like_helical_dom_sf"/>
</dbReference>
<evidence type="ECO:0000256" key="1">
    <source>
        <dbReference type="ARBA" id="ARBA00012528"/>
    </source>
</evidence>
<dbReference type="PANTHER" id="PTHR45138:SF9">
    <property type="entry name" value="DIGUANYLATE CYCLASE DGCM-RELATED"/>
    <property type="match status" value="1"/>
</dbReference>
<organism evidence="8 9">
    <name type="scientific">Thermomonas aquatica</name>
    <dbReference type="NCBI Taxonomy" id="2202149"/>
    <lineage>
        <taxon>Bacteria</taxon>
        <taxon>Pseudomonadati</taxon>
        <taxon>Pseudomonadota</taxon>
        <taxon>Gammaproteobacteria</taxon>
        <taxon>Lysobacterales</taxon>
        <taxon>Lysobacteraceae</taxon>
        <taxon>Thermomonas</taxon>
    </lineage>
</organism>
<dbReference type="EC" id="2.7.7.65" evidence="1"/>
<dbReference type="SUPFAM" id="SSF55073">
    <property type="entry name" value="Nucleotide cyclase"/>
    <property type="match status" value="1"/>
</dbReference>
<evidence type="ECO:0000256" key="3">
    <source>
        <dbReference type="SAM" id="Coils"/>
    </source>
</evidence>
<dbReference type="InterPro" id="IPR050469">
    <property type="entry name" value="Diguanylate_Cyclase"/>
</dbReference>
<evidence type="ECO:0000256" key="2">
    <source>
        <dbReference type="ARBA" id="ARBA00034247"/>
    </source>
</evidence>
<keyword evidence="5" id="KW-1133">Transmembrane helix</keyword>
<feature type="region of interest" description="Disordered" evidence="4">
    <location>
        <begin position="29"/>
        <end position="66"/>
    </location>
</feature>
<reference evidence="8 9" key="1">
    <citation type="submission" date="2019-06" db="EMBL/GenBank/DDBJ databases">
        <title>Thermomonas aquatica sp. nov., isolated from an industrial wastewater treatment plant.</title>
        <authorList>
            <person name="Jeon J.H."/>
            <person name="Park D.-S."/>
        </authorList>
    </citation>
    <scope>NUCLEOTIDE SEQUENCE [LARGE SCALE GENOMIC DNA]</scope>
    <source>
        <strain evidence="8 9">SY21</strain>
    </source>
</reference>
<dbReference type="GO" id="GO:1902201">
    <property type="term" value="P:negative regulation of bacterial-type flagellum-dependent cell motility"/>
    <property type="evidence" value="ECO:0007669"/>
    <property type="project" value="TreeGrafter"/>
</dbReference>
<dbReference type="Gene3D" id="3.30.70.270">
    <property type="match status" value="1"/>
</dbReference>
<feature type="transmembrane region" description="Helical" evidence="5">
    <location>
        <begin position="422"/>
        <end position="441"/>
    </location>
</feature>
<dbReference type="AlphaFoldDB" id="A0A5B7ZSH7"/>
<comment type="catalytic activity">
    <reaction evidence="2">
        <text>2 GTP = 3',3'-c-di-GMP + 2 diphosphate</text>
        <dbReference type="Rhea" id="RHEA:24898"/>
        <dbReference type="ChEBI" id="CHEBI:33019"/>
        <dbReference type="ChEBI" id="CHEBI:37565"/>
        <dbReference type="ChEBI" id="CHEBI:58805"/>
        <dbReference type="EC" id="2.7.7.65"/>
    </reaction>
</comment>
<dbReference type="NCBIfam" id="TIGR00254">
    <property type="entry name" value="GGDEF"/>
    <property type="match status" value="1"/>
</dbReference>
<dbReference type="OrthoDB" id="9812260at2"/>
<dbReference type="InterPro" id="IPR043128">
    <property type="entry name" value="Rev_trsase/Diguanyl_cyclase"/>
</dbReference>
<evidence type="ECO:0000259" key="7">
    <source>
        <dbReference type="PROSITE" id="PS50887"/>
    </source>
</evidence>
<protein>
    <recommendedName>
        <fullName evidence="1">diguanylate cyclase</fullName>
        <ecNumber evidence="1">2.7.7.65</ecNumber>
    </recommendedName>
</protein>
<dbReference type="KEGG" id="thes:FHQ07_09030"/>
<sequence length="640" mass="70684">MRPQAIRWPASSACCFRSCRRPCLAEGERCADVRPGSPQPPAQARCSPRSPHPPPAAPPSEPRQDPLELQALTDPEAVLARLPEAFRQARLAHNREREALLYLAEANACRVTADWRCQRSAGANAAKLADAVHDRALAIRGMITQARAETSLKNYTIATELLARAELDVKSLGLPELEADIALAYSSMSYSLGKIRMSAMYAEQGLRDLGRQGSPAMRGRLLRNLARAQVESGDVASAMATLQAGEAAADLAGDPKLLAEIAIGSARIAKSRGDVATQRESAARIFRSAERLKNTQLTGLGHEALGDAFLVGGQFANAGAEYRKATASFQALRLDRDELRALRSMAGAMLKSGERDAATTASLLERMILLEERIETSDRAEAADDFAARLEYAQKERDYAFLQREKDLLQQRESALRRNNQLMLLLVAVSVAALAGLAFFYRKQRKMYFRLREANRAKQINESRISSLLQLSKGLVFIHDDHGAVIATNPKTAAAMNATVDGVVGMNLKDMLAPESLEDFASYLRDVVSKDAADCMLYLRDAEDWKRYWHLSGSRFQPEVGDAYAICYAVDLTMQARELDELNEKSLRDALTGAYNRRIMPVFEQRLGKDASWAVIIIDMDHFKQINDLHGHEEGDRVLV</sequence>
<dbReference type="EMBL" id="CP040871">
    <property type="protein sequence ID" value="QDA57446.1"/>
    <property type="molecule type" value="Genomic_DNA"/>
</dbReference>
<dbReference type="PANTHER" id="PTHR45138">
    <property type="entry name" value="REGULATORY COMPONENTS OF SENSORY TRANSDUCTION SYSTEM"/>
    <property type="match status" value="1"/>
</dbReference>
<keyword evidence="5" id="KW-0812">Transmembrane</keyword>
<dbReference type="InterPro" id="IPR035965">
    <property type="entry name" value="PAS-like_dom_sf"/>
</dbReference>
<gene>
    <name evidence="8" type="ORF">FHQ07_09030</name>
</gene>
<dbReference type="PROSITE" id="PS50887">
    <property type="entry name" value="GGDEF"/>
    <property type="match status" value="1"/>
</dbReference>